<dbReference type="NCBIfam" id="TIGR01665">
    <property type="entry name" value="put_anti_recept"/>
    <property type="match status" value="1"/>
</dbReference>
<dbReference type="Pfam" id="PF06605">
    <property type="entry name" value="Prophage_tail"/>
    <property type="match status" value="1"/>
</dbReference>
<dbReference type="Gene3D" id="3.90.1720.10">
    <property type="entry name" value="endopeptidase domain like (from Nostoc punctiforme)"/>
    <property type="match status" value="1"/>
</dbReference>
<dbReference type="InterPro" id="IPR038765">
    <property type="entry name" value="Papain-like_cys_pep_sf"/>
</dbReference>
<reference evidence="6" key="1">
    <citation type="journal article" date="2021" name="Proc. Natl. Acad. Sci. U.S.A.">
        <title>A Catalog of Tens of Thousands of Viruses from Human Metagenomes Reveals Hidden Associations with Chronic Diseases.</title>
        <authorList>
            <person name="Tisza M.J."/>
            <person name="Buck C.B."/>
        </authorList>
    </citation>
    <scope>NUCLEOTIDE SEQUENCE</scope>
    <source>
        <strain evidence="6">CtkJH11</strain>
    </source>
</reference>
<sequence>MIEIYSPENTNYDKNGNMPLIPSKATINVVLNGSWTATLKHPIDQEGRWKYIEDNAVVKMPSFNGIQLFRVKSKKKRESDIQATLEPIFLDALGECFLVDVRPTEKNGQEALEYMLEKYPKYKAQSNILKKETAYYENKNFIEAVNGEEGNAFVNRWGGEIIYDNYKIIINERAGMDRGVQILYGKNVAKDGFSEEVDMRTTVTRIVPQAYNGRMIRGERPWVDSELIGKYPAIYTELMKFPDIKMRDDANEDDAEKGIIICDTQEELEDALITRCKEQFAAGADKPTVNISVDMIALENTDEYENVKNLETVSLGDTVHCRHDKLGIVTDARVVELEYDAIKERVENVELGNYQYDYFGELSRMAARVGGAIRSDGTVAAEVVYGEMSDIRGRTITLGGGNTPGSMEIRNARKRVVGGMTDAADAEDDLKIWTFDNMHLTIGKNMIINRQKTLSGKAIFSDESYLEFENGLLVRGKTANGEVVQERQRLFATRGYIENGTECAKKLNQQYGWNRNAIVAWLANAQQESSLDPGAFQGGSGNWSQGVGYMQWTPGTNLQIRAQAIGRTDYLTTDCQLAVIDYERRNGLQYYPTESYNITFDEFIKSSADVEWLTMAWLKNYERAGIEAAGNRLQYAREWNNRIDNILKNVVEEAVKWAIGIANDDSHGYDQGHRDGPDYDCSSLICWAYFNAGLNTRPGYTPATFTMREVFMAAGFEDATSQINLSTGEGVVRGDVLLNIQNHTALSIGNGQLVQASQNEIGGIIGGQTGDQTGGEIATRSYYNYPWDCVLRYPQYAGPGPVEGLAFVKWIAKERGERDGSNNDNQN</sequence>
<dbReference type="EMBL" id="BK015484">
    <property type="protein sequence ID" value="DAE09200.1"/>
    <property type="molecule type" value="Genomic_DNA"/>
</dbReference>
<protein>
    <submittedName>
        <fullName evidence="6">Tail protein</fullName>
    </submittedName>
</protein>
<keyword evidence="2" id="KW-0645">Protease</keyword>
<comment type="similarity">
    <text evidence="1">Belongs to the peptidase C40 family.</text>
</comment>
<evidence type="ECO:0000256" key="1">
    <source>
        <dbReference type="ARBA" id="ARBA00007074"/>
    </source>
</evidence>
<evidence type="ECO:0000259" key="5">
    <source>
        <dbReference type="PROSITE" id="PS51935"/>
    </source>
</evidence>
<dbReference type="SUPFAM" id="SSF53955">
    <property type="entry name" value="Lysozyme-like"/>
    <property type="match status" value="1"/>
</dbReference>
<dbReference type="GO" id="GO:0006508">
    <property type="term" value="P:proteolysis"/>
    <property type="evidence" value="ECO:0007669"/>
    <property type="project" value="UniProtKB-KW"/>
</dbReference>
<organism evidence="6">
    <name type="scientific">Siphoviridae sp. ctkJH11</name>
    <dbReference type="NCBI Taxonomy" id="2825641"/>
    <lineage>
        <taxon>Viruses</taxon>
        <taxon>Duplodnaviria</taxon>
        <taxon>Heunggongvirae</taxon>
        <taxon>Uroviricota</taxon>
        <taxon>Caudoviricetes</taxon>
    </lineage>
</organism>
<evidence type="ECO:0000313" key="6">
    <source>
        <dbReference type="EMBL" id="DAE09200.1"/>
    </source>
</evidence>
<accession>A0A8S5PQZ9</accession>
<dbReference type="InterPro" id="IPR041219">
    <property type="entry name" value="Phage_lysozyme2"/>
</dbReference>
<dbReference type="Pfam" id="PF18013">
    <property type="entry name" value="Phage_lysozyme2"/>
    <property type="match status" value="1"/>
</dbReference>
<dbReference type="InterPro" id="IPR023346">
    <property type="entry name" value="Lysozyme-like_dom_sf"/>
</dbReference>
<proteinExistence type="inferred from homology"/>
<evidence type="ECO:0000256" key="2">
    <source>
        <dbReference type="ARBA" id="ARBA00022670"/>
    </source>
</evidence>
<dbReference type="InterPro" id="IPR010572">
    <property type="entry name" value="Tail_dom"/>
</dbReference>
<evidence type="ECO:0000256" key="3">
    <source>
        <dbReference type="ARBA" id="ARBA00022801"/>
    </source>
</evidence>
<dbReference type="Gene3D" id="1.10.530.10">
    <property type="match status" value="1"/>
</dbReference>
<dbReference type="PROSITE" id="PS51935">
    <property type="entry name" value="NLPC_P60"/>
    <property type="match status" value="1"/>
</dbReference>
<keyword evidence="4" id="KW-0788">Thiol protease</keyword>
<keyword evidence="3" id="KW-0378">Hydrolase</keyword>
<dbReference type="InterPro" id="IPR057370">
    <property type="entry name" value="ELLD"/>
</dbReference>
<feature type="domain" description="NlpC/P60" evidence="5">
    <location>
        <begin position="644"/>
        <end position="794"/>
    </location>
</feature>
<dbReference type="Pfam" id="PF25309">
    <property type="entry name" value="ELLD"/>
    <property type="match status" value="1"/>
</dbReference>
<dbReference type="GO" id="GO:0001897">
    <property type="term" value="P:symbiont-mediated cytolysis of host cell"/>
    <property type="evidence" value="ECO:0007669"/>
    <property type="project" value="UniProtKB-ARBA"/>
</dbReference>
<evidence type="ECO:0000256" key="4">
    <source>
        <dbReference type="ARBA" id="ARBA00022807"/>
    </source>
</evidence>
<dbReference type="InterPro" id="IPR007119">
    <property type="entry name" value="Phage_tail_spike_N"/>
</dbReference>
<dbReference type="GO" id="GO:0008234">
    <property type="term" value="F:cysteine-type peptidase activity"/>
    <property type="evidence" value="ECO:0007669"/>
    <property type="project" value="UniProtKB-KW"/>
</dbReference>
<dbReference type="SUPFAM" id="SSF54001">
    <property type="entry name" value="Cysteine proteinases"/>
    <property type="match status" value="1"/>
</dbReference>
<name>A0A8S5PQZ9_9CAUD</name>
<dbReference type="InterPro" id="IPR000064">
    <property type="entry name" value="NLP_P60_dom"/>
</dbReference>